<dbReference type="InterPro" id="IPR000683">
    <property type="entry name" value="Gfo/Idh/MocA-like_OxRdtase_N"/>
</dbReference>
<dbReference type="Proteomes" id="UP000305948">
    <property type="component" value="Unassembled WGS sequence"/>
</dbReference>
<dbReference type="EMBL" id="ML213504">
    <property type="protein sequence ID" value="TFK55834.1"/>
    <property type="molecule type" value="Genomic_DNA"/>
</dbReference>
<dbReference type="SUPFAM" id="SSF51735">
    <property type="entry name" value="NAD(P)-binding Rossmann-fold domains"/>
    <property type="match status" value="1"/>
</dbReference>
<dbReference type="InterPro" id="IPR036291">
    <property type="entry name" value="NAD(P)-bd_dom_sf"/>
</dbReference>
<evidence type="ECO:0000256" key="2">
    <source>
        <dbReference type="ARBA" id="ARBA00023002"/>
    </source>
</evidence>
<dbReference type="STRING" id="5364.A0A5C3NDP8"/>
<dbReference type="Gene3D" id="3.30.360.10">
    <property type="entry name" value="Dihydrodipicolinate Reductase, domain 2"/>
    <property type="match status" value="1"/>
</dbReference>
<keyword evidence="6" id="KW-1185">Reference proteome</keyword>
<feature type="domain" description="Gfo/Idh/MocA-like oxidoreductase N-terminal" evidence="3">
    <location>
        <begin position="8"/>
        <end position="127"/>
    </location>
</feature>
<dbReference type="Pfam" id="PF01408">
    <property type="entry name" value="GFO_IDH_MocA"/>
    <property type="match status" value="1"/>
</dbReference>
<sequence>MSNRPPIKTCVLGTGFGGLSFHIPFLLALPHLFTLHAVLEPSRSGKAHSRYASHMTDVKLYGNVEEVLNDAEIELVVVTTPNETHYDLTRRALEAGKHVLVDKPVTATAQQARELAALAKSKDVVLAAYQNRRFEGDWFALKRLLSLPSSHPQSIGNVWEYESRSCRHDRYRTFLKGTWKDHAAPGAGLVYDLGSHLIDQALVLFGRPNRLTAFIQNVRGIGDPNVDDCFTLYFHYNRVPHPLTVILRSHILSVRAPQLRWLVRGTKGTYTKYGEDGQEGYIRAMSDPAQMLEDKEYGREKEKMWGTVENMREDGEIATTTWPTEERGSYAGLYVNVADAIRNGAELAVKWEEATAVIEMIELAYLSQREERTVIVPPSVNADNNS</sequence>
<evidence type="ECO:0000313" key="5">
    <source>
        <dbReference type="EMBL" id="TFK55834.1"/>
    </source>
</evidence>
<proteinExistence type="inferred from homology"/>
<reference evidence="5 6" key="1">
    <citation type="journal article" date="2019" name="Nat. Ecol. Evol.">
        <title>Megaphylogeny resolves global patterns of mushroom evolution.</title>
        <authorList>
            <person name="Varga T."/>
            <person name="Krizsan K."/>
            <person name="Foldi C."/>
            <person name="Dima B."/>
            <person name="Sanchez-Garcia M."/>
            <person name="Sanchez-Ramirez S."/>
            <person name="Szollosi G.J."/>
            <person name="Szarkandi J.G."/>
            <person name="Papp V."/>
            <person name="Albert L."/>
            <person name="Andreopoulos W."/>
            <person name="Angelini C."/>
            <person name="Antonin V."/>
            <person name="Barry K.W."/>
            <person name="Bougher N.L."/>
            <person name="Buchanan P."/>
            <person name="Buyck B."/>
            <person name="Bense V."/>
            <person name="Catcheside P."/>
            <person name="Chovatia M."/>
            <person name="Cooper J."/>
            <person name="Damon W."/>
            <person name="Desjardin D."/>
            <person name="Finy P."/>
            <person name="Geml J."/>
            <person name="Haridas S."/>
            <person name="Hughes K."/>
            <person name="Justo A."/>
            <person name="Karasinski D."/>
            <person name="Kautmanova I."/>
            <person name="Kiss B."/>
            <person name="Kocsube S."/>
            <person name="Kotiranta H."/>
            <person name="LaButti K.M."/>
            <person name="Lechner B.E."/>
            <person name="Liimatainen K."/>
            <person name="Lipzen A."/>
            <person name="Lukacs Z."/>
            <person name="Mihaltcheva S."/>
            <person name="Morgado L.N."/>
            <person name="Niskanen T."/>
            <person name="Noordeloos M.E."/>
            <person name="Ohm R.A."/>
            <person name="Ortiz-Santana B."/>
            <person name="Ovrebo C."/>
            <person name="Racz N."/>
            <person name="Riley R."/>
            <person name="Savchenko A."/>
            <person name="Shiryaev A."/>
            <person name="Soop K."/>
            <person name="Spirin V."/>
            <person name="Szebenyi C."/>
            <person name="Tomsovsky M."/>
            <person name="Tulloss R.E."/>
            <person name="Uehling J."/>
            <person name="Grigoriev I.V."/>
            <person name="Vagvolgyi C."/>
            <person name="Papp T."/>
            <person name="Martin F.M."/>
            <person name="Miettinen O."/>
            <person name="Hibbett D.S."/>
            <person name="Nagy L.G."/>
        </authorList>
    </citation>
    <scope>NUCLEOTIDE SEQUENCE [LARGE SCALE GENOMIC DNA]</scope>
    <source>
        <strain evidence="5 6">OMC1185</strain>
    </source>
</reference>
<protein>
    <submittedName>
        <fullName evidence="5">NAD(P)-binding protein</fullName>
    </submittedName>
</protein>
<evidence type="ECO:0000313" key="6">
    <source>
        <dbReference type="Proteomes" id="UP000305948"/>
    </source>
</evidence>
<dbReference type="InterPro" id="IPR051317">
    <property type="entry name" value="Gfo/Idh/MocA_oxidoreduct"/>
</dbReference>
<dbReference type="Gene3D" id="3.40.50.720">
    <property type="entry name" value="NAD(P)-binding Rossmann-like Domain"/>
    <property type="match status" value="1"/>
</dbReference>
<name>A0A5C3NDP8_9AGAM</name>
<dbReference type="GO" id="GO:0016491">
    <property type="term" value="F:oxidoreductase activity"/>
    <property type="evidence" value="ECO:0007669"/>
    <property type="project" value="UniProtKB-KW"/>
</dbReference>
<feature type="domain" description="Gfo/Idh/MocA-like oxidoreductase C-terminal" evidence="4">
    <location>
        <begin position="154"/>
        <end position="374"/>
    </location>
</feature>
<dbReference type="PANTHER" id="PTHR43708">
    <property type="entry name" value="CONSERVED EXPRESSED OXIDOREDUCTASE (EUROFUNG)"/>
    <property type="match status" value="1"/>
</dbReference>
<keyword evidence="2" id="KW-0560">Oxidoreductase</keyword>
<dbReference type="InterPro" id="IPR004104">
    <property type="entry name" value="Gfo/Idh/MocA-like_OxRdtase_C"/>
</dbReference>
<dbReference type="Pfam" id="PF02894">
    <property type="entry name" value="GFO_IDH_MocA_C"/>
    <property type="match status" value="1"/>
</dbReference>
<dbReference type="AlphaFoldDB" id="A0A5C3NDP8"/>
<accession>A0A5C3NDP8</accession>
<evidence type="ECO:0000259" key="3">
    <source>
        <dbReference type="Pfam" id="PF01408"/>
    </source>
</evidence>
<evidence type="ECO:0000259" key="4">
    <source>
        <dbReference type="Pfam" id="PF02894"/>
    </source>
</evidence>
<dbReference type="OrthoDB" id="446809at2759"/>
<organism evidence="5 6">
    <name type="scientific">Heliocybe sulcata</name>
    <dbReference type="NCBI Taxonomy" id="5364"/>
    <lineage>
        <taxon>Eukaryota</taxon>
        <taxon>Fungi</taxon>
        <taxon>Dikarya</taxon>
        <taxon>Basidiomycota</taxon>
        <taxon>Agaricomycotina</taxon>
        <taxon>Agaricomycetes</taxon>
        <taxon>Gloeophyllales</taxon>
        <taxon>Gloeophyllaceae</taxon>
        <taxon>Heliocybe</taxon>
    </lineage>
</organism>
<comment type="similarity">
    <text evidence="1">Belongs to the Gfo/Idh/MocA family.</text>
</comment>
<evidence type="ECO:0000256" key="1">
    <source>
        <dbReference type="ARBA" id="ARBA00010928"/>
    </source>
</evidence>
<dbReference type="PANTHER" id="PTHR43708:SF5">
    <property type="entry name" value="CONSERVED EXPRESSED OXIDOREDUCTASE (EUROFUNG)-RELATED"/>
    <property type="match status" value="1"/>
</dbReference>
<gene>
    <name evidence="5" type="ORF">OE88DRAFT_664597</name>
</gene>
<dbReference type="GO" id="GO:0000166">
    <property type="term" value="F:nucleotide binding"/>
    <property type="evidence" value="ECO:0007669"/>
    <property type="project" value="InterPro"/>
</dbReference>